<gene>
    <name evidence="2" type="ORF">PSYICH_LOCUS12721</name>
</gene>
<accession>A0A9P0CZ94</accession>
<dbReference type="OrthoDB" id="6479909at2759"/>
<reference evidence="2" key="1">
    <citation type="submission" date="2022-01" db="EMBL/GenBank/DDBJ databases">
        <authorList>
            <person name="King R."/>
        </authorList>
    </citation>
    <scope>NUCLEOTIDE SEQUENCE</scope>
</reference>
<dbReference type="Pfam" id="PF26080">
    <property type="entry name" value="CUB_animal"/>
    <property type="match status" value="1"/>
</dbReference>
<dbReference type="AlphaFoldDB" id="A0A9P0CZ94"/>
<dbReference type="PANTHER" id="PTHR33236">
    <property type="entry name" value="INTRAFLAGELLAR TRANSPORT PROTEIN 122 FAMILY PROTEIN-RELATED"/>
    <property type="match status" value="1"/>
</dbReference>
<dbReference type="InterPro" id="IPR058698">
    <property type="entry name" value="CUB_metazoa"/>
</dbReference>
<dbReference type="EMBL" id="OV651818">
    <property type="protein sequence ID" value="CAH1112018.1"/>
    <property type="molecule type" value="Genomic_DNA"/>
</dbReference>
<evidence type="ECO:0000313" key="2">
    <source>
        <dbReference type="EMBL" id="CAH1112018.1"/>
    </source>
</evidence>
<protein>
    <recommendedName>
        <fullName evidence="1">CUB domain-containing protein</fullName>
    </recommendedName>
</protein>
<evidence type="ECO:0000259" key="1">
    <source>
        <dbReference type="Pfam" id="PF26080"/>
    </source>
</evidence>
<dbReference type="PANTHER" id="PTHR33236:SF11">
    <property type="entry name" value="CUB DOMAIN-CONTAINING PROTEIN"/>
    <property type="match status" value="1"/>
</dbReference>
<sequence length="287" mass="31753">MFYNNNNNNDNVYDNDYNTYDVDLARQSTDGALSCIFSVYKVSGYVTKMKIDFLDFELAGPTNGTCLVERLVITGQSANSIVPAICGYNTGQSIYVDVSQSSGPINLMVLSTMTYKKRFRIRICQYSDICVPDNCLQIYEGVTGTISSFNYDQASMLNRSVPGYFNNLNYAICIRRTPGYCSITYTNVLNGVEYPFNLVNFINGMSTVPSNMAGSDIIDCPNDYIVIDSTRLCGYKFNDGSVTSNLSLNAAVTDRNLGPIVIPVRTNAAAVGYGFKLFYTQNRCNTS</sequence>
<keyword evidence="3" id="KW-1185">Reference proteome</keyword>
<name>A0A9P0CZ94_9CUCU</name>
<dbReference type="Proteomes" id="UP001153636">
    <property type="component" value="Chromosome 6"/>
</dbReference>
<proteinExistence type="predicted"/>
<feature type="domain" description="CUB" evidence="1">
    <location>
        <begin position="132"/>
        <end position="282"/>
    </location>
</feature>
<organism evidence="2 3">
    <name type="scientific">Psylliodes chrysocephalus</name>
    <dbReference type="NCBI Taxonomy" id="3402493"/>
    <lineage>
        <taxon>Eukaryota</taxon>
        <taxon>Metazoa</taxon>
        <taxon>Ecdysozoa</taxon>
        <taxon>Arthropoda</taxon>
        <taxon>Hexapoda</taxon>
        <taxon>Insecta</taxon>
        <taxon>Pterygota</taxon>
        <taxon>Neoptera</taxon>
        <taxon>Endopterygota</taxon>
        <taxon>Coleoptera</taxon>
        <taxon>Polyphaga</taxon>
        <taxon>Cucujiformia</taxon>
        <taxon>Chrysomeloidea</taxon>
        <taxon>Chrysomelidae</taxon>
        <taxon>Galerucinae</taxon>
        <taxon>Alticini</taxon>
        <taxon>Psylliodes</taxon>
    </lineage>
</organism>
<evidence type="ECO:0000313" key="3">
    <source>
        <dbReference type="Proteomes" id="UP001153636"/>
    </source>
</evidence>